<feature type="region of interest" description="Disordered" evidence="13">
    <location>
        <begin position="775"/>
        <end position="796"/>
    </location>
</feature>
<dbReference type="OrthoDB" id="270392at2759"/>
<dbReference type="FunFam" id="1.10.150.390:FF:000005">
    <property type="entry name" value="DNA-directed RNA polymerase subunit"/>
    <property type="match status" value="1"/>
</dbReference>
<dbReference type="Gene3D" id="4.10.860.120">
    <property type="entry name" value="RNA polymerase II, clamp domain"/>
    <property type="match status" value="1"/>
</dbReference>
<dbReference type="PANTHER" id="PTHR19376:SF11">
    <property type="entry name" value="DNA-DIRECTED RNA POLYMERASE I SUBUNIT RPA1"/>
    <property type="match status" value="1"/>
</dbReference>
<dbReference type="InterPro" id="IPR015699">
    <property type="entry name" value="DNA-dir_RNA_pol1_lsu_N"/>
</dbReference>
<evidence type="ECO:0000256" key="10">
    <source>
        <dbReference type="ARBA" id="ARBA00023242"/>
    </source>
</evidence>
<dbReference type="Proteomes" id="UP000006038">
    <property type="component" value="Chromosome 6"/>
</dbReference>
<dbReference type="SMART" id="SM00663">
    <property type="entry name" value="RPOLA_N"/>
    <property type="match status" value="1"/>
</dbReference>
<dbReference type="STRING" id="4533.J3MFS6"/>
<dbReference type="InterPro" id="IPR045867">
    <property type="entry name" value="DNA-dir_RpoC_beta_prime"/>
</dbReference>
<dbReference type="GO" id="GO:0006351">
    <property type="term" value="P:DNA-templated transcription"/>
    <property type="evidence" value="ECO:0007669"/>
    <property type="project" value="InterPro"/>
</dbReference>
<keyword evidence="3 12" id="KW-0240">DNA-directed RNA polymerase</keyword>
<comment type="similarity">
    <text evidence="2 12">Belongs to the RNA polymerase beta' chain family.</text>
</comment>
<comment type="subcellular location">
    <subcellularLocation>
        <location evidence="1">Nucleus</location>
    </subcellularLocation>
</comment>
<keyword evidence="9 12" id="KW-0804">Transcription</keyword>
<dbReference type="GO" id="GO:0046872">
    <property type="term" value="F:metal ion binding"/>
    <property type="evidence" value="ECO:0007669"/>
    <property type="project" value="UniProtKB-KW"/>
</dbReference>
<evidence type="ECO:0000256" key="9">
    <source>
        <dbReference type="ARBA" id="ARBA00023163"/>
    </source>
</evidence>
<dbReference type="GO" id="GO:0003899">
    <property type="term" value="F:DNA-directed RNA polymerase activity"/>
    <property type="evidence" value="ECO:0007669"/>
    <property type="project" value="UniProtKB-EC"/>
</dbReference>
<dbReference type="InterPro" id="IPR007080">
    <property type="entry name" value="RNA_pol_Rpb1_1"/>
</dbReference>
<keyword evidence="4 12" id="KW-0808">Transferase</keyword>
<evidence type="ECO:0000313" key="15">
    <source>
        <dbReference type="EnsemblPlants" id="OB06G28700.1"/>
    </source>
</evidence>
<proteinExistence type="inferred from homology"/>
<evidence type="ECO:0000259" key="14">
    <source>
        <dbReference type="SMART" id="SM00663"/>
    </source>
</evidence>
<dbReference type="EnsemblPlants" id="OB06G28700.1">
    <property type="protein sequence ID" value="OB06G28700.1"/>
    <property type="gene ID" value="OB06G28700"/>
</dbReference>
<dbReference type="Pfam" id="PF04998">
    <property type="entry name" value="RNA_pol_Rpb1_5"/>
    <property type="match status" value="1"/>
</dbReference>
<evidence type="ECO:0000256" key="13">
    <source>
        <dbReference type="SAM" id="MobiDB-lite"/>
    </source>
</evidence>
<dbReference type="SUPFAM" id="SSF64484">
    <property type="entry name" value="beta and beta-prime subunits of DNA dependent RNA-polymerase"/>
    <property type="match status" value="1"/>
</dbReference>
<dbReference type="GO" id="GO:0009536">
    <property type="term" value="C:plastid"/>
    <property type="evidence" value="ECO:0007669"/>
    <property type="project" value="UniProtKB-ARBA"/>
</dbReference>
<reference evidence="15" key="1">
    <citation type="journal article" date="2013" name="Nat. Commun.">
        <title>Whole-genome sequencing of Oryza brachyantha reveals mechanisms underlying Oryza genome evolution.</title>
        <authorList>
            <person name="Chen J."/>
            <person name="Huang Q."/>
            <person name="Gao D."/>
            <person name="Wang J."/>
            <person name="Lang Y."/>
            <person name="Liu T."/>
            <person name="Li B."/>
            <person name="Bai Z."/>
            <person name="Luis Goicoechea J."/>
            <person name="Liang C."/>
            <person name="Chen C."/>
            <person name="Zhang W."/>
            <person name="Sun S."/>
            <person name="Liao Y."/>
            <person name="Zhang X."/>
            <person name="Yang L."/>
            <person name="Song C."/>
            <person name="Wang M."/>
            <person name="Shi J."/>
            <person name="Liu G."/>
            <person name="Liu J."/>
            <person name="Zhou H."/>
            <person name="Zhou W."/>
            <person name="Yu Q."/>
            <person name="An N."/>
            <person name="Chen Y."/>
            <person name="Cai Q."/>
            <person name="Wang B."/>
            <person name="Liu B."/>
            <person name="Min J."/>
            <person name="Huang Y."/>
            <person name="Wu H."/>
            <person name="Li Z."/>
            <person name="Zhang Y."/>
            <person name="Yin Y."/>
            <person name="Song W."/>
            <person name="Jiang J."/>
            <person name="Jackson S.A."/>
            <person name="Wing R.A."/>
            <person name="Wang J."/>
            <person name="Chen M."/>
        </authorList>
    </citation>
    <scope>NUCLEOTIDE SEQUENCE [LARGE SCALE GENOMIC DNA]</scope>
    <source>
        <strain evidence="15">cv. IRGC 101232</strain>
    </source>
</reference>
<keyword evidence="6" id="KW-0479">Metal-binding</keyword>
<dbReference type="RefSeq" id="XP_006656244.2">
    <property type="nucleotide sequence ID" value="XM_006656181.3"/>
</dbReference>
<evidence type="ECO:0000256" key="2">
    <source>
        <dbReference type="ARBA" id="ARBA00006460"/>
    </source>
</evidence>
<dbReference type="KEGG" id="obr:102721283"/>
<sequence>MADVRPDQAASEEVESIHFSFYNDDEIKRISVKQITKPDRLDAKNCPVPGGLLDPAMGPTSDTDTCKSCGQHSVRCPGHFGHIELAKPLFNPLLFLSLKNLLHMTCFHCHKFRLNREQVDRYTDELELLVKGDIAHAKNLEDSGGKVLLEEDDKTEATSGDKSTCSESENKTWTSIQLKEVLSIFANFMKKRQKKCTHCNKKNPKISHPIYGWLIKDADISAVRANAIADAKLSGDVRFHDSRETGVSGLDEELTSPGTSSRGSTNETRRISDDTIKEMVASSGKKHLLATEVESILKDLWKNEARFCMLLCDFQQNTLNVSEKKRGYEMFFLKNLLVAPNRFRPSIHSSLGIMEHPQNILLSKVQEANLALQQSNAASNHMEVLRRWMDMQRSVNVLYDSSKGLAKNEKNANGIRQLLEKKEGILRQKMMGKRVNYACRSVISPDPYLAVNEIGIPPVFATRLTYPEKVTPWNARKLQEAINNGADIHPGATHYRDNNNMYKLQAAPAKRRAIAKMLPASRGSISQAGKDPKCEFESKVVYRHLQDGDVVLVNRQPTLHKPSMMAHFVRVLPGEKTIRMHYANCSTYNADFDGDEMNVHFPQDEISRAEAINIVDANKQYIGPRSGDAVRGLIQDHIVGAVLLTKLDTFLSREEYNQLVYGSCVFSSTRRSAKFGKKISIIMDDDALEPVPPAIWKPKPLWTGKQVITTILNHVTKGHPPFTVMQTGKISKEYLLPKKCDAVQFNKRKCDDAKDKTRDPKEHKKCDGIHVKKRKCDGSKDKTKDPKERGNEDKTRDRSELVLYVHDNELIKGMIDKAQFGKDGIVHTVHELYGPDAAGVLLSSFSRLFTMVLQFHGFTCGVDDLLLCQASDELRKEILGTSEECSKIVHKEFICPQNKKGDEAEDTRPKEDGKAEDMCLKEDNEAEDTRSKEGVEDQVKLQMEVERVIRRNRESATVMLDRKMSNTLNVITSKVNQELFPYGLQKPFPGNCLSLMTQTGAKGGLVNMTQISSLLGQQELEGKRVPRMISGKTLPCFPSWDTSARAGGFISDRFLTGLRPQEYYFHCMAGREGLVDTAVKTSRSGYLQRCLIKSLESLKVSYDHTVRDVDGSIIQFCYGEDGVDVLKTSFLDKFKELADNRKAVLHKLDGLNDKHLLSNPNGYISKLPVKLIGSAMKFLKETEKKKLCRYDIEEEELMKLLKAKYLSSLVDPGEAVGVVAAQSIGEPSTQMTLNTFHLAGRGEMNVTLGIPRLKELLMTASAKISTPFMKCPMLEDKTRDDDEQIDAELKKVRDAERRAAKREKIRDAQRMAVKLRRIRVADVVERIEVCTVPFHNNNGCVSTLYKLQMKLYPRELYPPESELTVDECQETLRTVFIDAMDLAISKHLDLLHKINAIQAVKVNDTESQPSDGVEESENGPTDDGNGLSDGENEDDLGADAQKWKQQEIDEMEYDDDAEKEESSDMDSESEDDTKFKPESEDDRPKLGEELEETEEGHVLDSSYKGKNSKATQATARLQDERNKVADEKAQVTIKFKKNIKWTIHYESTGLNFEVHYALQEQPHILLAQIAQRTARSVFIKACSNIDQCTVNKIDVDSDKIDEAIVLQTVGVNFGVFWNLVDYLDINEVRSNDIYAVLKTYGVEAARATIIEEVSGVFGAYGIDVNKRHLSLIADFMTFDGGYRPMSRNGMGQFSTSPFGKMTFETATKFIVEAASHGESDTLDSPSASICLGKPVKMGTGTFGLLQNFCLEQPAAM</sequence>
<feature type="compositionally biased region" description="Acidic residues" evidence="13">
    <location>
        <begin position="1452"/>
        <end position="1471"/>
    </location>
</feature>
<reference evidence="15" key="2">
    <citation type="submission" date="2015-02" db="UniProtKB">
        <authorList>
            <consortium name="EnsemblPlants"/>
        </authorList>
    </citation>
    <scope>IDENTIFICATION</scope>
</reference>
<evidence type="ECO:0000256" key="6">
    <source>
        <dbReference type="ARBA" id="ARBA00022723"/>
    </source>
</evidence>
<dbReference type="Pfam" id="PF05000">
    <property type="entry name" value="RNA_pol_Rpb1_4"/>
    <property type="match status" value="1"/>
</dbReference>
<dbReference type="Gene3D" id="6.20.50.80">
    <property type="match status" value="1"/>
</dbReference>
<accession>J3MFS6</accession>
<feature type="region of interest" description="Disordered" evidence="13">
    <location>
        <begin position="899"/>
        <end position="936"/>
    </location>
</feature>
<comment type="function">
    <text evidence="12">DNA-dependent RNA polymerase catalyzes the transcription of DNA into RNA using the four ribonucleoside triphosphates as substrates.</text>
</comment>
<comment type="catalytic activity">
    <reaction evidence="11 12">
        <text>RNA(n) + a ribonucleoside 5'-triphosphate = RNA(n+1) + diphosphate</text>
        <dbReference type="Rhea" id="RHEA:21248"/>
        <dbReference type="Rhea" id="RHEA-COMP:14527"/>
        <dbReference type="Rhea" id="RHEA-COMP:17342"/>
        <dbReference type="ChEBI" id="CHEBI:33019"/>
        <dbReference type="ChEBI" id="CHEBI:61557"/>
        <dbReference type="ChEBI" id="CHEBI:140395"/>
        <dbReference type="EC" id="2.7.7.6"/>
    </reaction>
</comment>
<evidence type="ECO:0000256" key="3">
    <source>
        <dbReference type="ARBA" id="ARBA00022478"/>
    </source>
</evidence>
<dbReference type="InterPro" id="IPR047107">
    <property type="entry name" value="DNA-dir_RNA_pol1_lsu_C"/>
</dbReference>
<dbReference type="Pfam" id="PF00623">
    <property type="entry name" value="RNA_pol_Rpb1_2"/>
    <property type="match status" value="1"/>
</dbReference>
<gene>
    <name evidence="15" type="primary">LOC102721283</name>
</gene>
<dbReference type="HOGENOM" id="CLU_000487_2_4_1"/>
<keyword evidence="16" id="KW-1185">Reference proteome</keyword>
<dbReference type="CDD" id="cd01435">
    <property type="entry name" value="RNAP_I_RPA1_N"/>
    <property type="match status" value="1"/>
</dbReference>
<dbReference type="InterPro" id="IPR006592">
    <property type="entry name" value="RNA_pol_N"/>
</dbReference>
<keyword evidence="7" id="KW-0862">Zinc</keyword>
<evidence type="ECO:0000256" key="1">
    <source>
        <dbReference type="ARBA" id="ARBA00004123"/>
    </source>
</evidence>
<dbReference type="InterPro" id="IPR042102">
    <property type="entry name" value="RNA_pol_Rpb1_3_sf"/>
</dbReference>
<dbReference type="Gene3D" id="3.30.70.2850">
    <property type="match status" value="1"/>
</dbReference>
<organism evidence="15">
    <name type="scientific">Oryza brachyantha</name>
    <name type="common">malo sina</name>
    <dbReference type="NCBI Taxonomy" id="4533"/>
    <lineage>
        <taxon>Eukaryota</taxon>
        <taxon>Viridiplantae</taxon>
        <taxon>Streptophyta</taxon>
        <taxon>Embryophyta</taxon>
        <taxon>Tracheophyta</taxon>
        <taxon>Spermatophyta</taxon>
        <taxon>Magnoliopsida</taxon>
        <taxon>Liliopsida</taxon>
        <taxon>Poales</taxon>
        <taxon>Poaceae</taxon>
        <taxon>BOP clade</taxon>
        <taxon>Oryzoideae</taxon>
        <taxon>Oryzeae</taxon>
        <taxon>Oryzinae</taxon>
        <taxon>Oryza</taxon>
    </lineage>
</organism>
<dbReference type="Pfam" id="PF04997">
    <property type="entry name" value="RNA_pol_Rpb1_1"/>
    <property type="match status" value="1"/>
</dbReference>
<evidence type="ECO:0000256" key="11">
    <source>
        <dbReference type="ARBA" id="ARBA00048552"/>
    </source>
</evidence>
<name>J3MFS6_ORYBR</name>
<evidence type="ECO:0000256" key="7">
    <source>
        <dbReference type="ARBA" id="ARBA00022833"/>
    </source>
</evidence>
<evidence type="ECO:0000256" key="8">
    <source>
        <dbReference type="ARBA" id="ARBA00022842"/>
    </source>
</evidence>
<dbReference type="GeneID" id="102721283"/>
<dbReference type="EC" id="2.7.7.6" evidence="12"/>
<feature type="region of interest" description="Disordered" evidence="13">
    <location>
        <begin position="246"/>
        <end position="271"/>
    </location>
</feature>
<feature type="compositionally biased region" description="Basic and acidic residues" evidence="13">
    <location>
        <begin position="1472"/>
        <end position="1488"/>
    </location>
</feature>
<dbReference type="PANTHER" id="PTHR19376">
    <property type="entry name" value="DNA-DIRECTED RNA POLYMERASE"/>
    <property type="match status" value="1"/>
</dbReference>
<feature type="compositionally biased region" description="Polar residues" evidence="13">
    <location>
        <begin position="1504"/>
        <end position="1515"/>
    </location>
</feature>
<dbReference type="Pfam" id="PF04983">
    <property type="entry name" value="RNA_pol_Rpb1_3"/>
    <property type="match status" value="1"/>
</dbReference>
<dbReference type="Gene3D" id="1.10.150.390">
    <property type="match status" value="1"/>
</dbReference>
<evidence type="ECO:0000313" key="16">
    <source>
        <dbReference type="Proteomes" id="UP000006038"/>
    </source>
</evidence>
<dbReference type="FunFam" id="4.10.860.120:FF:000006">
    <property type="entry name" value="DNA-directed RNA polymerase subunit"/>
    <property type="match status" value="1"/>
</dbReference>
<feature type="compositionally biased region" description="Polar residues" evidence="13">
    <location>
        <begin position="256"/>
        <end position="266"/>
    </location>
</feature>
<dbReference type="Gene3D" id="3.30.1490.180">
    <property type="entry name" value="RNA polymerase ii"/>
    <property type="match status" value="1"/>
</dbReference>
<dbReference type="eggNOG" id="KOG0262">
    <property type="taxonomic scope" value="Eukaryota"/>
</dbReference>
<dbReference type="Gene3D" id="1.10.132.30">
    <property type="match status" value="1"/>
</dbReference>
<keyword evidence="8" id="KW-0460">Magnesium</keyword>
<keyword evidence="5 12" id="KW-0548">Nucleotidyltransferase</keyword>
<dbReference type="InterPro" id="IPR044893">
    <property type="entry name" value="RNA_pol_Rpb1_clamp_domain"/>
</dbReference>
<dbReference type="FunFam" id="2.40.40.20:FF:000019">
    <property type="entry name" value="DNA-directed RNA polymerase II subunit RPB1"/>
    <property type="match status" value="1"/>
</dbReference>
<dbReference type="GO" id="GO:0003677">
    <property type="term" value="F:DNA binding"/>
    <property type="evidence" value="ECO:0007669"/>
    <property type="project" value="InterPro"/>
</dbReference>
<dbReference type="GO" id="GO:0005736">
    <property type="term" value="C:RNA polymerase I complex"/>
    <property type="evidence" value="ECO:0007669"/>
    <property type="project" value="TreeGrafter"/>
</dbReference>
<protein>
    <recommendedName>
        <fullName evidence="12">DNA-directed RNA polymerase subunit</fullName>
        <ecNumber evidence="12">2.7.7.6</ecNumber>
    </recommendedName>
</protein>
<feature type="region of interest" description="Disordered" evidence="13">
    <location>
        <begin position="1452"/>
        <end position="1516"/>
    </location>
</feature>
<keyword evidence="10" id="KW-0539">Nucleus</keyword>
<evidence type="ECO:0000256" key="5">
    <source>
        <dbReference type="ARBA" id="ARBA00022695"/>
    </source>
</evidence>
<dbReference type="Gene3D" id="2.40.40.20">
    <property type="match status" value="1"/>
</dbReference>
<dbReference type="OMA" id="NREDYQQ"/>
<dbReference type="Gramene" id="OB06G28700.1">
    <property type="protein sequence ID" value="OB06G28700.1"/>
    <property type="gene ID" value="OB06G28700"/>
</dbReference>
<evidence type="ECO:0000256" key="4">
    <source>
        <dbReference type="ARBA" id="ARBA00022679"/>
    </source>
</evidence>
<dbReference type="InterPro" id="IPR007081">
    <property type="entry name" value="RNA_pol_Rpb1_5"/>
</dbReference>
<dbReference type="Gene3D" id="1.10.274.100">
    <property type="entry name" value="RNA polymerase Rpb1, domain 3"/>
    <property type="match status" value="1"/>
</dbReference>
<dbReference type="InterPro" id="IPR007066">
    <property type="entry name" value="RNA_pol_Rpb1_3"/>
</dbReference>
<feature type="domain" description="RNA polymerase N-terminal" evidence="14">
    <location>
        <begin position="329"/>
        <end position="645"/>
    </location>
</feature>
<dbReference type="InterPro" id="IPR038120">
    <property type="entry name" value="Rpb1_funnel_sf"/>
</dbReference>
<dbReference type="CDD" id="cd02735">
    <property type="entry name" value="RNAP_I_Rpa1_C"/>
    <property type="match status" value="1"/>
</dbReference>
<dbReference type="Gene3D" id="6.10.250.2940">
    <property type="match status" value="1"/>
</dbReference>
<dbReference type="FunFam" id="3.30.1490.180:FF:000007">
    <property type="entry name" value="DNA-directed RNA polymerase subunit"/>
    <property type="match status" value="1"/>
</dbReference>
<dbReference type="InterPro" id="IPR007083">
    <property type="entry name" value="RNA_pol_Rpb1_4"/>
</dbReference>
<feature type="region of interest" description="Disordered" evidence="13">
    <location>
        <begin position="1402"/>
        <end position="1435"/>
    </location>
</feature>
<dbReference type="InterPro" id="IPR000722">
    <property type="entry name" value="RNA_pol_asu"/>
</dbReference>
<evidence type="ECO:0000256" key="12">
    <source>
        <dbReference type="RuleBase" id="RU004279"/>
    </source>
</evidence>